<organism evidence="2 3">
    <name type="scientific">Ectopseudomonas alcaliphila</name>
    <dbReference type="NCBI Taxonomy" id="101564"/>
    <lineage>
        <taxon>Bacteria</taxon>
        <taxon>Pseudomonadati</taxon>
        <taxon>Pseudomonadota</taxon>
        <taxon>Gammaproteobacteria</taxon>
        <taxon>Pseudomonadales</taxon>
        <taxon>Pseudomonadaceae</taxon>
        <taxon>Ectopseudomonas</taxon>
    </lineage>
</organism>
<dbReference type="InterPro" id="IPR032249">
    <property type="entry name" value="DUF4824"/>
</dbReference>
<dbReference type="Proteomes" id="UP000182413">
    <property type="component" value="Unassembled WGS sequence"/>
</dbReference>
<dbReference type="OrthoDB" id="8557961at2"/>
<dbReference type="EMBL" id="FNAE01000001">
    <property type="protein sequence ID" value="SDD97002.1"/>
    <property type="molecule type" value="Genomic_DNA"/>
</dbReference>
<evidence type="ECO:0000313" key="4">
    <source>
        <dbReference type="Proteomes" id="UP001278050"/>
    </source>
</evidence>
<accession>A0A1G6Z3D9</accession>
<sequence length="255" mass="29367">MKRAVWLGLGVVLLSNAVALGGVWYNRSGEPEAQLLLSERELQRVHGSWLRDEDDGVLRLQLSWQRPGESWQLPWLNEAKLRELGFSASDEQALNRQPAREVWLVLELDGPLYRSQVEQAGQALSAAEAELQAKPESEVLQQARDDRRRRLQFVEQQASRLMLVDAGVDAQLLRQRWPDRQRQVLLAGRIEPYRQGSEGGYGASIRLENDRLSVPYSYRELARGWERNYDQTGFKAQVEVAFGRRHEPWVLSIRQ</sequence>
<reference evidence="1 4" key="2">
    <citation type="submission" date="2023-11" db="EMBL/GenBank/DDBJ databases">
        <title>MicrobeMod: A computational toolkit for identifying prokaryotic methylation and restriction-modification with nanopore sequencing.</title>
        <authorList>
            <person name="Crits-Christoph A."/>
            <person name="Kang S.C."/>
            <person name="Lee H."/>
            <person name="Ostrov N."/>
        </authorList>
    </citation>
    <scope>NUCLEOTIDE SEQUENCE [LARGE SCALE GENOMIC DNA]</scope>
    <source>
        <strain evidence="1 4">ATCC BAA-571</strain>
    </source>
</reference>
<dbReference type="Proteomes" id="UP001278050">
    <property type="component" value="Unassembled WGS sequence"/>
</dbReference>
<gene>
    <name evidence="2" type="ORF">SAMN05216575_1011690</name>
    <name evidence="1" type="ORF">SIM71_11660</name>
</gene>
<evidence type="ECO:0000313" key="1">
    <source>
        <dbReference type="EMBL" id="MDX5992716.1"/>
    </source>
</evidence>
<keyword evidence="4" id="KW-1185">Reference proteome</keyword>
<dbReference type="EMBL" id="JAWXXP010000001">
    <property type="protein sequence ID" value="MDX5992716.1"/>
    <property type="molecule type" value="Genomic_DNA"/>
</dbReference>
<reference evidence="2 3" key="1">
    <citation type="submission" date="2016-10" db="EMBL/GenBank/DDBJ databases">
        <authorList>
            <person name="de Groot N.N."/>
        </authorList>
    </citation>
    <scope>NUCLEOTIDE SEQUENCE [LARGE SCALE GENOMIC DNA]</scope>
    <source>
        <strain evidence="2 3">JCM 10630</strain>
    </source>
</reference>
<proteinExistence type="predicted"/>
<dbReference type="RefSeq" id="WP_074676583.1">
    <property type="nucleotide sequence ID" value="NZ_CBCSET010000001.1"/>
</dbReference>
<dbReference type="Pfam" id="PF16106">
    <property type="entry name" value="DUF4824"/>
    <property type="match status" value="1"/>
</dbReference>
<dbReference type="AlphaFoldDB" id="A0A1G6Z3D9"/>
<evidence type="ECO:0000313" key="2">
    <source>
        <dbReference type="EMBL" id="SDD97002.1"/>
    </source>
</evidence>
<evidence type="ECO:0000313" key="3">
    <source>
        <dbReference type="Proteomes" id="UP000182413"/>
    </source>
</evidence>
<name>A0A1G6Z3D9_9GAMM</name>
<protein>
    <submittedName>
        <fullName evidence="1">DUF4824 family protein</fullName>
    </submittedName>
</protein>